<sequence length="146" mass="16543">PISKPTWAATTRCRTRPTRTCSSTTRARRADRGRGSSFLVRSILPFWVHSRISFICVIPLAVGPAHGHAEIWAHRIQLQAHPSSTTHSLGDPHYASSKYDALDRAGTESYVHPPRLDNLNYLQRRSARAHRRDDVHPEPRNLKLIP</sequence>
<feature type="compositionally biased region" description="Basic and acidic residues" evidence="1">
    <location>
        <begin position="131"/>
        <end position="146"/>
    </location>
</feature>
<protein>
    <submittedName>
        <fullName evidence="2">Uncharacterized protein</fullName>
    </submittedName>
</protein>
<reference evidence="2 3" key="1">
    <citation type="journal article" date="2016" name="Mol. Biol. Evol.">
        <title>Comparative Genomics of Early-Diverging Mushroom-Forming Fungi Provides Insights into the Origins of Lignocellulose Decay Capabilities.</title>
        <authorList>
            <person name="Nagy L.G."/>
            <person name="Riley R."/>
            <person name="Tritt A."/>
            <person name="Adam C."/>
            <person name="Daum C."/>
            <person name="Floudas D."/>
            <person name="Sun H."/>
            <person name="Yadav J.S."/>
            <person name="Pangilinan J."/>
            <person name="Larsson K.H."/>
            <person name="Matsuura K."/>
            <person name="Barry K."/>
            <person name="Labutti K."/>
            <person name="Kuo R."/>
            <person name="Ohm R.A."/>
            <person name="Bhattacharya S.S."/>
            <person name="Shirouzu T."/>
            <person name="Yoshinaga Y."/>
            <person name="Martin F.M."/>
            <person name="Grigoriev I.V."/>
            <person name="Hibbett D.S."/>
        </authorList>
    </citation>
    <scope>NUCLEOTIDE SEQUENCE [LARGE SCALE GENOMIC DNA]</scope>
    <source>
        <strain evidence="2 3">HHB14362 ss-1</strain>
    </source>
</reference>
<gene>
    <name evidence="2" type="ORF">NEOLEDRAFT_1173409</name>
</gene>
<evidence type="ECO:0000313" key="3">
    <source>
        <dbReference type="Proteomes" id="UP000076761"/>
    </source>
</evidence>
<dbReference type="Proteomes" id="UP000076761">
    <property type="component" value="Unassembled WGS sequence"/>
</dbReference>
<dbReference type="AlphaFoldDB" id="A0A165MTQ6"/>
<organism evidence="2 3">
    <name type="scientific">Neolentinus lepideus HHB14362 ss-1</name>
    <dbReference type="NCBI Taxonomy" id="1314782"/>
    <lineage>
        <taxon>Eukaryota</taxon>
        <taxon>Fungi</taxon>
        <taxon>Dikarya</taxon>
        <taxon>Basidiomycota</taxon>
        <taxon>Agaricomycotina</taxon>
        <taxon>Agaricomycetes</taxon>
        <taxon>Gloeophyllales</taxon>
        <taxon>Gloeophyllaceae</taxon>
        <taxon>Neolentinus</taxon>
    </lineage>
</organism>
<dbReference type="EMBL" id="KV425662">
    <property type="protein sequence ID" value="KZT18763.1"/>
    <property type="molecule type" value="Genomic_DNA"/>
</dbReference>
<feature type="non-terminal residue" evidence="2">
    <location>
        <position position="1"/>
    </location>
</feature>
<keyword evidence="3" id="KW-1185">Reference proteome</keyword>
<accession>A0A165MTQ6</accession>
<name>A0A165MTQ6_9AGAM</name>
<feature type="region of interest" description="Disordered" evidence="1">
    <location>
        <begin position="127"/>
        <end position="146"/>
    </location>
</feature>
<evidence type="ECO:0000313" key="2">
    <source>
        <dbReference type="EMBL" id="KZT18763.1"/>
    </source>
</evidence>
<dbReference type="InParanoid" id="A0A165MTQ6"/>
<proteinExistence type="predicted"/>
<evidence type="ECO:0000256" key="1">
    <source>
        <dbReference type="SAM" id="MobiDB-lite"/>
    </source>
</evidence>